<organism evidence="1 2">
    <name type="scientific">Ceratodon purpureus</name>
    <name type="common">Fire moss</name>
    <name type="synonym">Dicranum purpureum</name>
    <dbReference type="NCBI Taxonomy" id="3225"/>
    <lineage>
        <taxon>Eukaryota</taxon>
        <taxon>Viridiplantae</taxon>
        <taxon>Streptophyta</taxon>
        <taxon>Embryophyta</taxon>
        <taxon>Bryophyta</taxon>
        <taxon>Bryophytina</taxon>
        <taxon>Bryopsida</taxon>
        <taxon>Dicranidae</taxon>
        <taxon>Pseudoditrichales</taxon>
        <taxon>Ditrichaceae</taxon>
        <taxon>Ceratodon</taxon>
    </lineage>
</organism>
<reference evidence="1" key="1">
    <citation type="submission" date="2020-06" db="EMBL/GenBank/DDBJ databases">
        <title>WGS assembly of Ceratodon purpureus strain R40.</title>
        <authorList>
            <person name="Carey S.B."/>
            <person name="Jenkins J."/>
            <person name="Shu S."/>
            <person name="Lovell J.T."/>
            <person name="Sreedasyam A."/>
            <person name="Maumus F."/>
            <person name="Tiley G.P."/>
            <person name="Fernandez-Pozo N."/>
            <person name="Barry K."/>
            <person name="Chen C."/>
            <person name="Wang M."/>
            <person name="Lipzen A."/>
            <person name="Daum C."/>
            <person name="Saski C.A."/>
            <person name="Payton A.C."/>
            <person name="Mcbreen J.C."/>
            <person name="Conrad R.E."/>
            <person name="Kollar L.M."/>
            <person name="Olsson S."/>
            <person name="Huttunen S."/>
            <person name="Landis J.B."/>
            <person name="Wickett N.J."/>
            <person name="Johnson M.G."/>
            <person name="Rensing S.A."/>
            <person name="Grimwood J."/>
            <person name="Schmutz J."/>
            <person name="Mcdaniel S.F."/>
        </authorList>
    </citation>
    <scope>NUCLEOTIDE SEQUENCE</scope>
    <source>
        <strain evidence="1">R40</strain>
    </source>
</reference>
<accession>A0A8T0HW83</accession>
<evidence type="ECO:0008006" key="3">
    <source>
        <dbReference type="Google" id="ProtNLM"/>
    </source>
</evidence>
<gene>
    <name evidence="1" type="ORF">KC19_VG335900</name>
</gene>
<proteinExistence type="predicted"/>
<dbReference type="Proteomes" id="UP000822688">
    <property type="component" value="Chromosome V"/>
</dbReference>
<evidence type="ECO:0000313" key="2">
    <source>
        <dbReference type="Proteomes" id="UP000822688"/>
    </source>
</evidence>
<evidence type="ECO:0000313" key="1">
    <source>
        <dbReference type="EMBL" id="KAG0575314.1"/>
    </source>
</evidence>
<keyword evidence="2" id="KW-1185">Reference proteome</keyword>
<dbReference type="EMBL" id="CM026426">
    <property type="protein sequence ID" value="KAG0575314.1"/>
    <property type="molecule type" value="Genomic_DNA"/>
</dbReference>
<sequence>MASRDCPESSKLTGFNNYQTWKFRMKMVLLRSGVWQYVDPAGNNVPVPGEPADIAQGRVKALTDIGLSVKEDIYFIIQACVDPRDAWSRLAARFQTGNNASRLMLKDKLKAKL</sequence>
<name>A0A8T0HW83_CERPU</name>
<comment type="caution">
    <text evidence="1">The sequence shown here is derived from an EMBL/GenBank/DDBJ whole genome shotgun (WGS) entry which is preliminary data.</text>
</comment>
<protein>
    <recommendedName>
        <fullName evidence="3">DUF4219 domain-containing protein</fullName>
    </recommendedName>
</protein>
<dbReference type="Pfam" id="PF14223">
    <property type="entry name" value="Retrotran_gag_2"/>
    <property type="match status" value="1"/>
</dbReference>
<dbReference type="AlphaFoldDB" id="A0A8T0HW83"/>